<dbReference type="OrthoDB" id="10044727at2759"/>
<evidence type="ECO:0000256" key="1">
    <source>
        <dbReference type="SAM" id="MobiDB-lite"/>
    </source>
</evidence>
<evidence type="ECO:0000313" key="2">
    <source>
        <dbReference type="EMBL" id="PPQ76855.1"/>
    </source>
</evidence>
<reference evidence="2 3" key="1">
    <citation type="journal article" date="2018" name="Evol. Lett.">
        <title>Horizontal gene cluster transfer increased hallucinogenic mushroom diversity.</title>
        <authorList>
            <person name="Reynolds H.T."/>
            <person name="Vijayakumar V."/>
            <person name="Gluck-Thaler E."/>
            <person name="Korotkin H.B."/>
            <person name="Matheny P.B."/>
            <person name="Slot J.C."/>
        </authorList>
    </citation>
    <scope>NUCLEOTIDE SEQUENCE [LARGE SCALE GENOMIC DNA]</scope>
    <source>
        <strain evidence="2 3">2629</strain>
    </source>
</reference>
<feature type="region of interest" description="Disordered" evidence="1">
    <location>
        <begin position="55"/>
        <end position="75"/>
    </location>
</feature>
<comment type="caution">
    <text evidence="2">The sequence shown here is derived from an EMBL/GenBank/DDBJ whole genome shotgun (WGS) entry which is preliminary data.</text>
</comment>
<dbReference type="EMBL" id="NHTK01005524">
    <property type="protein sequence ID" value="PPQ76855.1"/>
    <property type="molecule type" value="Genomic_DNA"/>
</dbReference>
<evidence type="ECO:0000313" key="3">
    <source>
        <dbReference type="Proteomes" id="UP000284842"/>
    </source>
</evidence>
<dbReference type="PANTHER" id="PTHR35871:SF1">
    <property type="entry name" value="CXC1-LIKE CYSTEINE CLUSTER ASSOCIATED WITH KDZ TRANSPOSASES DOMAIN-CONTAINING PROTEIN"/>
    <property type="match status" value="1"/>
</dbReference>
<dbReference type="Proteomes" id="UP000284842">
    <property type="component" value="Unassembled WGS sequence"/>
</dbReference>
<gene>
    <name evidence="2" type="ORF">CVT24_010781</name>
</gene>
<accession>A0A409WEB6</accession>
<name>A0A409WEB6_9AGAR</name>
<keyword evidence="3" id="KW-1185">Reference proteome</keyword>
<dbReference type="InParanoid" id="A0A409WEB6"/>
<sequence>MEMKSKFKVEARTEYRASLPTIQTNLAPTFHEWNIFTGPESDQAYKDKAFCSIDDPEDSTSDAGILDSDTEEDINEIPTCPPTTPQATRLTDSEKEKYCAPSLTDAATALKDLEKLLNPPRVKGPGHIDPHLNLFQQLEHGVHQRTRQRLECRIIQPGVPADFAGSVSMLADEDLTNDINLYLQEIGLAITSKKLTKYFNSEDMRKKHDIDKPISERTARCYLNHLGYRWSAAKKGQYADGHKREDIRVYRAAFLEKMKALQQRMEKFSKEGLPEFGPRPQGREVVIWFHNETILYTHDRRRKAWYHKDASAKPYAKGDGASLMIADFVSVKFGWLHSPDGEQNAQHVLKPGKARNGYFTNEDICEQANAAMSILCEHYPEYEHILVYNNASTHLKRGADALSARYMPKFTPKEGGNDDAGFRRQDHICT</sequence>
<proteinExistence type="predicted"/>
<organism evidence="2 3">
    <name type="scientific">Panaeolus cyanescens</name>
    <dbReference type="NCBI Taxonomy" id="181874"/>
    <lineage>
        <taxon>Eukaryota</taxon>
        <taxon>Fungi</taxon>
        <taxon>Dikarya</taxon>
        <taxon>Basidiomycota</taxon>
        <taxon>Agaricomycotina</taxon>
        <taxon>Agaricomycetes</taxon>
        <taxon>Agaricomycetidae</taxon>
        <taxon>Agaricales</taxon>
        <taxon>Agaricineae</taxon>
        <taxon>Galeropsidaceae</taxon>
        <taxon>Panaeolus</taxon>
    </lineage>
</organism>
<dbReference type="AlphaFoldDB" id="A0A409WEB6"/>
<protein>
    <submittedName>
        <fullName evidence="2">Uncharacterized protein</fullName>
    </submittedName>
</protein>
<dbReference type="PANTHER" id="PTHR35871">
    <property type="entry name" value="EXPRESSED PROTEIN"/>
    <property type="match status" value="1"/>
</dbReference>